<evidence type="ECO:0000313" key="2">
    <source>
        <dbReference type="Proteomes" id="UP000467841"/>
    </source>
</evidence>
<name>A0A6D2J5Z3_9BRAS</name>
<protein>
    <submittedName>
        <fullName evidence="1">Uncharacterized protein</fullName>
    </submittedName>
</protein>
<organism evidence="1 2">
    <name type="scientific">Microthlaspi erraticum</name>
    <dbReference type="NCBI Taxonomy" id="1685480"/>
    <lineage>
        <taxon>Eukaryota</taxon>
        <taxon>Viridiplantae</taxon>
        <taxon>Streptophyta</taxon>
        <taxon>Embryophyta</taxon>
        <taxon>Tracheophyta</taxon>
        <taxon>Spermatophyta</taxon>
        <taxon>Magnoliopsida</taxon>
        <taxon>eudicotyledons</taxon>
        <taxon>Gunneridae</taxon>
        <taxon>Pentapetalae</taxon>
        <taxon>rosids</taxon>
        <taxon>malvids</taxon>
        <taxon>Brassicales</taxon>
        <taxon>Brassicaceae</taxon>
        <taxon>Coluteocarpeae</taxon>
        <taxon>Microthlaspi</taxon>
    </lineage>
</organism>
<dbReference type="EMBL" id="CACVBM020001148">
    <property type="protein sequence ID" value="CAA7034465.1"/>
    <property type="molecule type" value="Genomic_DNA"/>
</dbReference>
<keyword evidence="2" id="KW-1185">Reference proteome</keyword>
<evidence type="ECO:0000313" key="1">
    <source>
        <dbReference type="EMBL" id="CAA7034465.1"/>
    </source>
</evidence>
<reference evidence="1" key="1">
    <citation type="submission" date="2020-01" db="EMBL/GenBank/DDBJ databases">
        <authorList>
            <person name="Mishra B."/>
        </authorList>
    </citation>
    <scope>NUCLEOTIDE SEQUENCE [LARGE SCALE GENOMIC DNA]</scope>
</reference>
<dbReference type="Proteomes" id="UP000467841">
    <property type="component" value="Unassembled WGS sequence"/>
</dbReference>
<accession>A0A6D2J5Z3</accession>
<comment type="caution">
    <text evidence="1">The sequence shown here is derived from an EMBL/GenBank/DDBJ whole genome shotgun (WGS) entry which is preliminary data.</text>
</comment>
<gene>
    <name evidence="1" type="ORF">MERR_LOCUS21700</name>
</gene>
<dbReference type="OrthoDB" id="1745129at2759"/>
<sequence>MSMRISHLSRSSLPLKSPFSCRTVTTDFRNGFSRSSSNNFNSTTRLRTKAVLSEVSDYPRISTTTTRTILPAELLQVVEAAAKTGVEVLMEAVNKPRYITYKGLTDFVIDTG</sequence>
<proteinExistence type="predicted"/>
<dbReference type="AlphaFoldDB" id="A0A6D2J5Z3"/>